<evidence type="ECO:0000313" key="2">
    <source>
        <dbReference type="Proteomes" id="UP000324222"/>
    </source>
</evidence>
<organism evidence="1 2">
    <name type="scientific">Portunus trituberculatus</name>
    <name type="common">Swimming crab</name>
    <name type="synonym">Neptunus trituberculatus</name>
    <dbReference type="NCBI Taxonomy" id="210409"/>
    <lineage>
        <taxon>Eukaryota</taxon>
        <taxon>Metazoa</taxon>
        <taxon>Ecdysozoa</taxon>
        <taxon>Arthropoda</taxon>
        <taxon>Crustacea</taxon>
        <taxon>Multicrustacea</taxon>
        <taxon>Malacostraca</taxon>
        <taxon>Eumalacostraca</taxon>
        <taxon>Eucarida</taxon>
        <taxon>Decapoda</taxon>
        <taxon>Pleocyemata</taxon>
        <taxon>Brachyura</taxon>
        <taxon>Eubrachyura</taxon>
        <taxon>Portunoidea</taxon>
        <taxon>Portunidae</taxon>
        <taxon>Portuninae</taxon>
        <taxon>Portunus</taxon>
    </lineage>
</organism>
<keyword evidence="2" id="KW-1185">Reference proteome</keyword>
<dbReference type="AlphaFoldDB" id="A0A5B7CRM6"/>
<evidence type="ECO:0000313" key="1">
    <source>
        <dbReference type="EMBL" id="MPC12372.1"/>
    </source>
</evidence>
<protein>
    <submittedName>
        <fullName evidence="1">Uncharacterized protein</fullName>
    </submittedName>
</protein>
<gene>
    <name evidence="1" type="ORF">E2C01_005062</name>
</gene>
<sequence length="78" mass="8375">MLNTSWQKSIASCPPTPALTSTTTFLPSITSSGIRAENTCGYIGAVPQYNLARSHLVKQHHEGHLTVSHLYAGVTLPL</sequence>
<accession>A0A5B7CRM6</accession>
<reference evidence="1 2" key="1">
    <citation type="submission" date="2019-05" db="EMBL/GenBank/DDBJ databases">
        <title>Another draft genome of Portunus trituberculatus and its Hox gene families provides insights of decapod evolution.</title>
        <authorList>
            <person name="Jeong J.-H."/>
            <person name="Song I."/>
            <person name="Kim S."/>
            <person name="Choi T."/>
            <person name="Kim D."/>
            <person name="Ryu S."/>
            <person name="Kim W."/>
        </authorList>
    </citation>
    <scope>NUCLEOTIDE SEQUENCE [LARGE SCALE GENOMIC DNA]</scope>
    <source>
        <tissue evidence="1">Muscle</tissue>
    </source>
</reference>
<proteinExistence type="predicted"/>
<comment type="caution">
    <text evidence="1">The sequence shown here is derived from an EMBL/GenBank/DDBJ whole genome shotgun (WGS) entry which is preliminary data.</text>
</comment>
<dbReference type="EMBL" id="VSRR010000213">
    <property type="protein sequence ID" value="MPC12372.1"/>
    <property type="molecule type" value="Genomic_DNA"/>
</dbReference>
<dbReference type="Proteomes" id="UP000324222">
    <property type="component" value="Unassembled WGS sequence"/>
</dbReference>
<name>A0A5B7CRM6_PORTR</name>